<feature type="transmembrane region" description="Helical" evidence="6">
    <location>
        <begin position="72"/>
        <end position="89"/>
    </location>
</feature>
<evidence type="ECO:0000256" key="5">
    <source>
        <dbReference type="ARBA" id="ARBA00023136"/>
    </source>
</evidence>
<organism evidence="7 8">
    <name type="scientific">Roseomonas alba</name>
    <dbReference type="NCBI Taxonomy" id="2846776"/>
    <lineage>
        <taxon>Bacteria</taxon>
        <taxon>Pseudomonadati</taxon>
        <taxon>Pseudomonadota</taxon>
        <taxon>Alphaproteobacteria</taxon>
        <taxon>Acetobacterales</taxon>
        <taxon>Roseomonadaceae</taxon>
        <taxon>Roseomonas</taxon>
    </lineage>
</organism>
<comment type="caution">
    <text evidence="7">The sequence shown here is derived from an EMBL/GenBank/DDBJ whole genome shotgun (WGS) entry which is preliminary data.</text>
</comment>
<gene>
    <name evidence="7" type="ORF">KPL78_02800</name>
</gene>
<keyword evidence="4 6" id="KW-1133">Transmembrane helix</keyword>
<evidence type="ECO:0000313" key="8">
    <source>
        <dbReference type="Proteomes" id="UP001196565"/>
    </source>
</evidence>
<dbReference type="InterPro" id="IPR001123">
    <property type="entry name" value="LeuE-type"/>
</dbReference>
<sequence length="195" mass="19963">METLLPLLAFAVATSVTPGPNVLMVAAAAANHGVRATLPHMLGIAIGFAAMLVIVGMGLAGPFAAWPLLHAVLKWGGAAWLLVLAWKIARAGAPGEGPSRPPLGFTGAALFQWVNPKAWMIALAAIPAFTTPAGDTLSETLRIAAVFTLVGLPCTLVWAGLGAGAARVLRTEVALRGFNIAMALLMVGSLLPAFL</sequence>
<dbReference type="RefSeq" id="WP_219761263.1">
    <property type="nucleotide sequence ID" value="NZ_JAHYBZ010000001.1"/>
</dbReference>
<name>A0ABS7A636_9PROT</name>
<evidence type="ECO:0000256" key="1">
    <source>
        <dbReference type="ARBA" id="ARBA00004651"/>
    </source>
</evidence>
<evidence type="ECO:0000256" key="2">
    <source>
        <dbReference type="ARBA" id="ARBA00022475"/>
    </source>
</evidence>
<dbReference type="PANTHER" id="PTHR30086:SF20">
    <property type="entry name" value="ARGININE EXPORTER PROTEIN ARGO-RELATED"/>
    <property type="match status" value="1"/>
</dbReference>
<dbReference type="Proteomes" id="UP001196565">
    <property type="component" value="Unassembled WGS sequence"/>
</dbReference>
<evidence type="ECO:0000256" key="6">
    <source>
        <dbReference type="SAM" id="Phobius"/>
    </source>
</evidence>
<proteinExistence type="predicted"/>
<feature type="transmembrane region" description="Helical" evidence="6">
    <location>
        <begin position="173"/>
        <end position="194"/>
    </location>
</feature>
<evidence type="ECO:0000256" key="4">
    <source>
        <dbReference type="ARBA" id="ARBA00022989"/>
    </source>
</evidence>
<dbReference type="EMBL" id="JAHYBZ010000001">
    <property type="protein sequence ID" value="MBW6396755.1"/>
    <property type="molecule type" value="Genomic_DNA"/>
</dbReference>
<evidence type="ECO:0000313" key="7">
    <source>
        <dbReference type="EMBL" id="MBW6396755.1"/>
    </source>
</evidence>
<dbReference type="PANTHER" id="PTHR30086">
    <property type="entry name" value="ARGININE EXPORTER PROTEIN ARGO"/>
    <property type="match status" value="1"/>
</dbReference>
<comment type="subcellular location">
    <subcellularLocation>
        <location evidence="1">Cell membrane</location>
        <topology evidence="1">Multi-pass membrane protein</topology>
    </subcellularLocation>
</comment>
<feature type="transmembrane region" description="Helical" evidence="6">
    <location>
        <begin position="40"/>
        <end position="60"/>
    </location>
</feature>
<keyword evidence="5 6" id="KW-0472">Membrane</keyword>
<dbReference type="Pfam" id="PF01810">
    <property type="entry name" value="LysE"/>
    <property type="match status" value="1"/>
</dbReference>
<evidence type="ECO:0000256" key="3">
    <source>
        <dbReference type="ARBA" id="ARBA00022692"/>
    </source>
</evidence>
<keyword evidence="2" id="KW-1003">Cell membrane</keyword>
<keyword evidence="3 6" id="KW-0812">Transmembrane</keyword>
<accession>A0ABS7A636</accession>
<protein>
    <submittedName>
        <fullName evidence="7">LysE family translocator</fullName>
    </submittedName>
</protein>
<reference evidence="7 8" key="1">
    <citation type="submission" date="2021-07" db="EMBL/GenBank/DDBJ databases">
        <authorList>
            <person name="So Y."/>
        </authorList>
    </citation>
    <scope>NUCLEOTIDE SEQUENCE [LARGE SCALE GENOMIC DNA]</scope>
    <source>
        <strain evidence="7 8">HJA6</strain>
    </source>
</reference>
<feature type="transmembrane region" description="Helical" evidence="6">
    <location>
        <begin position="141"/>
        <end position="161"/>
    </location>
</feature>
<keyword evidence="8" id="KW-1185">Reference proteome</keyword>